<dbReference type="InterPro" id="IPR008538">
    <property type="entry name" value="Uma2"/>
</dbReference>
<keyword evidence="3" id="KW-1185">Reference proteome</keyword>
<dbReference type="AlphaFoldDB" id="A0AAU9C987"/>
<dbReference type="InterPro" id="IPR012296">
    <property type="entry name" value="Nuclease_put_TT1808"/>
</dbReference>
<dbReference type="Pfam" id="PF05685">
    <property type="entry name" value="Uma2"/>
    <property type="match status" value="1"/>
</dbReference>
<sequence length="192" mass="21922">MAGNLAEALTFQKTLYQKLCELPPGLTGEIIDGTLYTQPRPKGGHIRAESVLDRRLGRHYDDGDGGPGGWWILVEPEVHFVRDTEVVVPDLAGWRRRRMPELPRDHRFEVVPDWLCEILSPATRSLDREVKMPCYARYGVSFLWLIDPEARTLEAFVSEPGEWRLSGRFEEDAEVKVAPFDAVPLPLGDLWR</sequence>
<dbReference type="KEGG" id="meiy:MIN45_P2243"/>
<protein>
    <recommendedName>
        <fullName evidence="1">Putative restriction endonuclease domain-containing protein</fullName>
    </recommendedName>
</protein>
<dbReference type="InterPro" id="IPR011335">
    <property type="entry name" value="Restrct_endonuc-II-like"/>
</dbReference>
<proteinExistence type="predicted"/>
<dbReference type="EMBL" id="AP024718">
    <property type="protein sequence ID" value="BCX89869.1"/>
    <property type="molecule type" value="Genomic_DNA"/>
</dbReference>
<organism evidence="2 3">
    <name type="scientific">Methylomarinovum tepidoasis</name>
    <dbReference type="NCBI Taxonomy" id="2840183"/>
    <lineage>
        <taxon>Bacteria</taxon>
        <taxon>Pseudomonadati</taxon>
        <taxon>Pseudomonadota</taxon>
        <taxon>Gammaproteobacteria</taxon>
        <taxon>Methylococcales</taxon>
        <taxon>Methylothermaceae</taxon>
        <taxon>Methylomarinovum</taxon>
    </lineage>
</organism>
<reference evidence="3" key="1">
    <citation type="journal article" date="2024" name="Int. J. Syst. Evol. Microbiol.">
        <title>Methylomarinovum tepidoasis sp. nov., a moderately thermophilic methanotroph of the family Methylothermaceae isolated from a deep-sea hydrothermal field.</title>
        <authorList>
            <person name="Hirayama H."/>
            <person name="Takaki Y."/>
            <person name="Abe M."/>
            <person name="Miyazaki M."/>
            <person name="Uematsu K."/>
            <person name="Matsui Y."/>
            <person name="Takai K."/>
        </authorList>
    </citation>
    <scope>NUCLEOTIDE SEQUENCE [LARGE SCALE GENOMIC DNA]</scope>
    <source>
        <strain evidence="3">IN45</strain>
    </source>
</reference>
<dbReference type="Gene3D" id="3.90.1570.10">
    <property type="entry name" value="tt1808, chain A"/>
    <property type="match status" value="1"/>
</dbReference>
<feature type="domain" description="Putative restriction endonuclease" evidence="1">
    <location>
        <begin position="16"/>
        <end position="177"/>
    </location>
</feature>
<gene>
    <name evidence="2" type="ORF">MIN45_P2243</name>
</gene>
<dbReference type="SUPFAM" id="SSF52980">
    <property type="entry name" value="Restriction endonuclease-like"/>
    <property type="match status" value="1"/>
</dbReference>
<name>A0AAU9C987_9GAMM</name>
<dbReference type="PANTHER" id="PTHR34107">
    <property type="entry name" value="SLL0198 PROTEIN-RELATED"/>
    <property type="match status" value="1"/>
</dbReference>
<accession>A0AAU9C987</accession>
<evidence type="ECO:0000313" key="3">
    <source>
        <dbReference type="Proteomes" id="UP001321450"/>
    </source>
</evidence>
<dbReference type="PANTHER" id="PTHR34107:SF4">
    <property type="entry name" value="SLL1222 PROTEIN"/>
    <property type="match status" value="1"/>
</dbReference>
<dbReference type="CDD" id="cd06260">
    <property type="entry name" value="DUF820-like"/>
    <property type="match status" value="1"/>
</dbReference>
<evidence type="ECO:0000259" key="1">
    <source>
        <dbReference type="Pfam" id="PF05685"/>
    </source>
</evidence>
<evidence type="ECO:0000313" key="2">
    <source>
        <dbReference type="EMBL" id="BCX89869.1"/>
    </source>
</evidence>
<dbReference type="Proteomes" id="UP001321450">
    <property type="component" value="Chromosome"/>
</dbReference>